<proteinExistence type="predicted"/>
<dbReference type="PROSITE" id="PS50968">
    <property type="entry name" value="BIOTINYL_LIPOYL"/>
    <property type="match status" value="1"/>
</dbReference>
<evidence type="ECO:0000313" key="10">
    <source>
        <dbReference type="Proteomes" id="UP000185860"/>
    </source>
</evidence>
<dbReference type="Gene3D" id="2.40.50.100">
    <property type="match status" value="1"/>
</dbReference>
<evidence type="ECO:0000256" key="6">
    <source>
        <dbReference type="ARBA" id="ARBA00023267"/>
    </source>
</evidence>
<evidence type="ECO:0000256" key="5">
    <source>
        <dbReference type="ARBA" id="ARBA00023160"/>
    </source>
</evidence>
<dbReference type="InterPro" id="IPR053217">
    <property type="entry name" value="ACC_Biotin_Carrier"/>
</dbReference>
<dbReference type="InterPro" id="IPR011053">
    <property type="entry name" value="Single_hybrid_motif"/>
</dbReference>
<dbReference type="CDD" id="cd06850">
    <property type="entry name" value="biotinyl_domain"/>
    <property type="match status" value="1"/>
</dbReference>
<comment type="caution">
    <text evidence="9">The sequence shown here is derived from an EMBL/GenBank/DDBJ whole genome shotgun (WGS) entry which is preliminary data.</text>
</comment>
<comment type="function">
    <text evidence="7">This protein is a component of the acetyl coenzyme A carboxylase complex; first, biotin carboxylase catalyzes the carboxylation of the carrier protein and then the transcarboxylase transfers the carboxyl group to form malonyl-CoA.</text>
</comment>
<dbReference type="AlphaFoldDB" id="A0A1U7IPH0"/>
<evidence type="ECO:0000256" key="7">
    <source>
        <dbReference type="RuleBase" id="RU364072"/>
    </source>
</evidence>
<dbReference type="InterPro" id="IPR001249">
    <property type="entry name" value="AcCoA_biotinCC"/>
</dbReference>
<dbReference type="InterPro" id="IPR000089">
    <property type="entry name" value="Biotin_lipoyl"/>
</dbReference>
<dbReference type="SUPFAM" id="SSF51230">
    <property type="entry name" value="Single hybrid motif"/>
    <property type="match status" value="1"/>
</dbReference>
<keyword evidence="6 7" id="KW-0092">Biotin</keyword>
<evidence type="ECO:0000256" key="1">
    <source>
        <dbReference type="ARBA" id="ARBA00005194"/>
    </source>
</evidence>
<name>A0A1U7IPH0_9CYAN</name>
<dbReference type="RefSeq" id="WP_073592542.1">
    <property type="nucleotide sequence ID" value="NZ_MRCE01000005.1"/>
</dbReference>
<keyword evidence="5 7" id="KW-0275">Fatty acid biosynthesis</keyword>
<keyword evidence="4 7" id="KW-0443">Lipid metabolism</keyword>
<dbReference type="Pfam" id="PF00364">
    <property type="entry name" value="Biotin_lipoyl"/>
    <property type="match status" value="1"/>
</dbReference>
<evidence type="ECO:0000256" key="3">
    <source>
        <dbReference type="ARBA" id="ARBA00022832"/>
    </source>
</evidence>
<dbReference type="OrthoDB" id="9811735at2"/>
<evidence type="ECO:0000259" key="8">
    <source>
        <dbReference type="PROSITE" id="PS50968"/>
    </source>
</evidence>
<protein>
    <recommendedName>
        <fullName evidence="7">Biotin carboxyl carrier protein of acetyl-CoA carboxylase</fullName>
    </recommendedName>
</protein>
<gene>
    <name evidence="9" type="ORF">NIES2119_05975</name>
</gene>
<dbReference type="GO" id="GO:0009317">
    <property type="term" value="C:acetyl-CoA carboxylase complex"/>
    <property type="evidence" value="ECO:0007669"/>
    <property type="project" value="InterPro"/>
</dbReference>
<evidence type="ECO:0000256" key="4">
    <source>
        <dbReference type="ARBA" id="ARBA00023098"/>
    </source>
</evidence>
<dbReference type="FunFam" id="2.40.50.100:FF:000003">
    <property type="entry name" value="Acetyl-CoA carboxylase biotin carboxyl carrier protein"/>
    <property type="match status" value="1"/>
</dbReference>
<reference evidence="9 10" key="1">
    <citation type="submission" date="2016-11" db="EMBL/GenBank/DDBJ databases">
        <title>Draft Genome Sequences of Nine Cyanobacterial Strains from Diverse Habitats.</title>
        <authorList>
            <person name="Zhu T."/>
            <person name="Hou S."/>
            <person name="Lu X."/>
            <person name="Hess W.R."/>
        </authorList>
    </citation>
    <scope>NUCLEOTIDE SEQUENCE [LARGE SCALE GENOMIC DNA]</scope>
    <source>
        <strain evidence="9 10">IAM M-71</strain>
    </source>
</reference>
<keyword evidence="2 7" id="KW-0444">Lipid biosynthesis</keyword>
<dbReference type="GO" id="GO:0003989">
    <property type="term" value="F:acetyl-CoA carboxylase activity"/>
    <property type="evidence" value="ECO:0007669"/>
    <property type="project" value="InterPro"/>
</dbReference>
<dbReference type="PANTHER" id="PTHR47597:SF1">
    <property type="entry name" value="IS A MEMBER OF THE PF|00364 BIOTIN-REQUIRING ENZYMES FAMILY-RELATED"/>
    <property type="match status" value="1"/>
</dbReference>
<dbReference type="InterPro" id="IPR001882">
    <property type="entry name" value="Biotin_BS"/>
</dbReference>
<evidence type="ECO:0000256" key="2">
    <source>
        <dbReference type="ARBA" id="ARBA00022516"/>
    </source>
</evidence>
<dbReference type="GO" id="GO:0006633">
    <property type="term" value="P:fatty acid biosynthetic process"/>
    <property type="evidence" value="ECO:0007669"/>
    <property type="project" value="UniProtKB-UniPathway"/>
</dbReference>
<dbReference type="EMBL" id="MRCE01000005">
    <property type="protein sequence ID" value="OKH39289.1"/>
    <property type="molecule type" value="Genomic_DNA"/>
</dbReference>
<organism evidence="9 10">
    <name type="scientific">[Phormidium ambiguum] IAM M-71</name>
    <dbReference type="NCBI Taxonomy" id="454136"/>
    <lineage>
        <taxon>Bacteria</taxon>
        <taxon>Bacillati</taxon>
        <taxon>Cyanobacteriota</taxon>
        <taxon>Cyanophyceae</taxon>
        <taxon>Oscillatoriophycideae</taxon>
        <taxon>Aerosakkonematales</taxon>
        <taxon>Aerosakkonemataceae</taxon>
        <taxon>Floridanema</taxon>
    </lineage>
</organism>
<dbReference type="STRING" id="454136.NIES2119_05975"/>
<dbReference type="NCBIfam" id="NF005457">
    <property type="entry name" value="PRK07051.1"/>
    <property type="match status" value="1"/>
</dbReference>
<keyword evidence="3 7" id="KW-0276">Fatty acid metabolism</keyword>
<sequence length="177" mass="18836">MELDFNELRELLTVFSQTDVAELTLKSADFELTMRKSIDIGVSQVSEPGNRALASGSAMPAVTAVVPSQTREMVSGGVSDAVTATPAAPAAPPAVDTKWVTVNSPMVGTFYRSPAPGEAPFVEVGDRIRSGQTVCIIEAMKLMNDIEAEVSGQVMQILVENGEPVEYGQPLIRINPD</sequence>
<evidence type="ECO:0000313" key="9">
    <source>
        <dbReference type="EMBL" id="OKH39289.1"/>
    </source>
</evidence>
<dbReference type="PANTHER" id="PTHR47597">
    <property type="entry name" value="IS A MEMBER OF THE PF|00364 BIOTIN-REQUIRING ENZYMES FAMILY-RELATED"/>
    <property type="match status" value="1"/>
</dbReference>
<dbReference type="PROSITE" id="PS00188">
    <property type="entry name" value="BIOTIN"/>
    <property type="match status" value="1"/>
</dbReference>
<dbReference type="Proteomes" id="UP000185860">
    <property type="component" value="Unassembled WGS sequence"/>
</dbReference>
<dbReference type="UniPathway" id="UPA00094"/>
<comment type="pathway">
    <text evidence="1 7">Lipid metabolism; fatty acid biosynthesis.</text>
</comment>
<dbReference type="NCBIfam" id="TIGR00531">
    <property type="entry name" value="BCCP"/>
    <property type="match status" value="1"/>
</dbReference>
<feature type="domain" description="Lipoyl-binding" evidence="8">
    <location>
        <begin position="99"/>
        <end position="175"/>
    </location>
</feature>
<accession>A0A1U7IPH0</accession>
<dbReference type="PRINTS" id="PR01071">
    <property type="entry name" value="ACOABIOTINCC"/>
</dbReference>